<keyword evidence="6" id="KW-1185">Reference proteome</keyword>
<evidence type="ECO:0000256" key="1">
    <source>
        <dbReference type="ARBA" id="ARBA00006611"/>
    </source>
</evidence>
<reference evidence="5 6" key="1">
    <citation type="submission" date="2019-08" db="EMBL/GenBank/DDBJ databases">
        <authorList>
            <person name="Dhanesh K."/>
            <person name="Kumar G."/>
            <person name="Sasikala C."/>
            <person name="Venkata Ramana C."/>
        </authorList>
    </citation>
    <scope>NUCLEOTIDE SEQUENCE [LARGE SCALE GENOMIC DNA]</scope>
    <source>
        <strain evidence="5 6">JC645</strain>
    </source>
</reference>
<evidence type="ECO:0000256" key="2">
    <source>
        <dbReference type="ARBA" id="ARBA00022741"/>
    </source>
</evidence>
<dbReference type="Gene3D" id="3.30.450.90">
    <property type="match status" value="1"/>
</dbReference>
<keyword evidence="2" id="KW-0547">Nucleotide-binding</keyword>
<dbReference type="InterPro" id="IPR027417">
    <property type="entry name" value="P-loop_NTPase"/>
</dbReference>
<dbReference type="Proteomes" id="UP000324479">
    <property type="component" value="Unassembled WGS sequence"/>
</dbReference>
<organism evidence="5 6">
    <name type="scientific">Roseiconus nitratireducens</name>
    <dbReference type="NCBI Taxonomy" id="2605748"/>
    <lineage>
        <taxon>Bacteria</taxon>
        <taxon>Pseudomonadati</taxon>
        <taxon>Planctomycetota</taxon>
        <taxon>Planctomycetia</taxon>
        <taxon>Pirellulales</taxon>
        <taxon>Pirellulaceae</taxon>
        <taxon>Roseiconus</taxon>
    </lineage>
</organism>
<gene>
    <name evidence="5" type="ORF">FYK55_07655</name>
</gene>
<comment type="caution">
    <text evidence="5">The sequence shown here is derived from an EMBL/GenBank/DDBJ whole genome shotgun (WGS) entry which is preliminary data.</text>
</comment>
<dbReference type="SUPFAM" id="SSF52540">
    <property type="entry name" value="P-loop containing nucleoside triphosphate hydrolases"/>
    <property type="match status" value="1"/>
</dbReference>
<feature type="domain" description="Bacterial type II secretion system protein E" evidence="4">
    <location>
        <begin position="48"/>
        <end position="439"/>
    </location>
</feature>
<evidence type="ECO:0000259" key="4">
    <source>
        <dbReference type="Pfam" id="PF00437"/>
    </source>
</evidence>
<dbReference type="GO" id="GO:0016887">
    <property type="term" value="F:ATP hydrolysis activity"/>
    <property type="evidence" value="ECO:0007669"/>
    <property type="project" value="TreeGrafter"/>
</dbReference>
<dbReference type="RefSeq" id="WP_150075777.1">
    <property type="nucleotide sequence ID" value="NZ_VWOX01000003.1"/>
</dbReference>
<dbReference type="AlphaFoldDB" id="A0A5M6DH30"/>
<evidence type="ECO:0000313" key="6">
    <source>
        <dbReference type="Proteomes" id="UP000324479"/>
    </source>
</evidence>
<dbReference type="GO" id="GO:0005886">
    <property type="term" value="C:plasma membrane"/>
    <property type="evidence" value="ECO:0007669"/>
    <property type="project" value="TreeGrafter"/>
</dbReference>
<protein>
    <submittedName>
        <fullName evidence="5">General secretion pathway protein GspE</fullName>
    </submittedName>
</protein>
<proteinExistence type="inferred from homology"/>
<evidence type="ECO:0000313" key="5">
    <source>
        <dbReference type="EMBL" id="KAA5545509.1"/>
    </source>
</evidence>
<comment type="similarity">
    <text evidence="1">Belongs to the GSP E family.</text>
</comment>
<dbReference type="PANTHER" id="PTHR30258">
    <property type="entry name" value="TYPE II SECRETION SYSTEM PROTEIN GSPE-RELATED"/>
    <property type="match status" value="1"/>
</dbReference>
<dbReference type="InterPro" id="IPR001482">
    <property type="entry name" value="T2SS/T4SS_dom"/>
</dbReference>
<dbReference type="PANTHER" id="PTHR30258:SF2">
    <property type="entry name" value="COMG OPERON PROTEIN 1"/>
    <property type="match status" value="1"/>
</dbReference>
<dbReference type="EMBL" id="VWOX01000003">
    <property type="protein sequence ID" value="KAA5545509.1"/>
    <property type="molecule type" value="Genomic_DNA"/>
</dbReference>
<dbReference type="Pfam" id="PF00437">
    <property type="entry name" value="T2SSE"/>
    <property type="match status" value="1"/>
</dbReference>
<sequence>MAEQTPPQLWQTATPVDFAPKVADRTQAQALLISTRQGAGYEVAGGQLAHALQSRATHVLMDFTASGCAMRYQVDGQWEQLPPLDRETGDAMLVALKQLCLLNPADRRSSQAGSVMIKQGKEKVEVHLQSQGVPTGERVLLRLESEKIPFDTLGDLGMRDKMVQTYKHHLNNEGDLVLLTAPKGEGLTTTWNISINAADRLVKDFQSFENEAQPEPEIININPNFFGGSTGLTQSEAVRKSILREPDVFLFPELPEPEPFKMTLDQVDKLDKKVITRLVAGGAVEGIARLIAKYPDLRSSIAEKVSCVIGQRLVRRLCDNCKIGFEPPPQLLKQLGIPAGRVPMLYQPFIPPPPEQQVDENGRPAPITPCHSCQGRGYLGRIAIFELLTPGDKLRDALTKTQDLGKLQAIAKSEGFHSVQTEAVLTVARGLTSLDELKRAFAKRQPQPQR</sequence>
<keyword evidence="3" id="KW-0067">ATP-binding</keyword>
<name>A0A5M6DH30_9BACT</name>
<evidence type="ECO:0000256" key="3">
    <source>
        <dbReference type="ARBA" id="ARBA00022840"/>
    </source>
</evidence>
<accession>A0A5M6DH30</accession>
<dbReference type="GO" id="GO:0005524">
    <property type="term" value="F:ATP binding"/>
    <property type="evidence" value="ECO:0007669"/>
    <property type="project" value="UniProtKB-KW"/>
</dbReference>
<dbReference type="Gene3D" id="3.40.50.300">
    <property type="entry name" value="P-loop containing nucleotide triphosphate hydrolases"/>
    <property type="match status" value="1"/>
</dbReference>